<dbReference type="EMBL" id="CADCWJ010000696">
    <property type="protein sequence ID" value="CAA9579050.1"/>
    <property type="molecule type" value="Genomic_DNA"/>
</dbReference>
<evidence type="ECO:0000313" key="1">
    <source>
        <dbReference type="EMBL" id="CAA9579050.1"/>
    </source>
</evidence>
<protein>
    <submittedName>
        <fullName evidence="1">Uncharacterized protein</fullName>
    </submittedName>
</protein>
<proteinExistence type="predicted"/>
<sequence>MITSSYLWPVAQHRDAPERLVLRDDSGTWFLWFGDGSDLVGMPEALVIWILARPETVMLGEDVMWFELSSLPVGSGNS</sequence>
<dbReference type="AlphaFoldDB" id="A0A6J4VGT1"/>
<organism evidence="1">
    <name type="scientific">uncultured Thermomicrobiales bacterium</name>
    <dbReference type="NCBI Taxonomy" id="1645740"/>
    <lineage>
        <taxon>Bacteria</taxon>
        <taxon>Pseudomonadati</taxon>
        <taxon>Thermomicrobiota</taxon>
        <taxon>Thermomicrobia</taxon>
        <taxon>Thermomicrobiales</taxon>
        <taxon>environmental samples</taxon>
    </lineage>
</organism>
<accession>A0A6J4VGT1</accession>
<reference evidence="1" key="1">
    <citation type="submission" date="2020-02" db="EMBL/GenBank/DDBJ databases">
        <authorList>
            <person name="Meier V. D."/>
        </authorList>
    </citation>
    <scope>NUCLEOTIDE SEQUENCE</scope>
    <source>
        <strain evidence="1">AVDCRST_MAG87</strain>
    </source>
</reference>
<gene>
    <name evidence="1" type="ORF">AVDCRST_MAG87-3144</name>
</gene>
<name>A0A6J4VGT1_9BACT</name>